<gene>
    <name evidence="3" type="ORF">K1Y72_15590</name>
</gene>
<sequence length="95" mass="9804">MIHHRLGRAAATAAAALALAVVPPAAASARAAEPLPASSPSAGMQDAPAPRPTLDGMTRLRTGVESLRQALEKKLAELQNSAFADKLRGIQRNAD</sequence>
<dbReference type="EMBL" id="JAIBOA010000009">
    <property type="protein sequence ID" value="MBW8483810.1"/>
    <property type="molecule type" value="Genomic_DNA"/>
</dbReference>
<organism evidence="3 4">
    <name type="scientific">Actinomadura parmotrematis</name>
    <dbReference type="NCBI Taxonomy" id="2864039"/>
    <lineage>
        <taxon>Bacteria</taxon>
        <taxon>Bacillati</taxon>
        <taxon>Actinomycetota</taxon>
        <taxon>Actinomycetes</taxon>
        <taxon>Streptosporangiales</taxon>
        <taxon>Thermomonosporaceae</taxon>
        <taxon>Actinomadura</taxon>
    </lineage>
</organism>
<reference evidence="3 4" key="1">
    <citation type="submission" date="2021-07" db="EMBL/GenBank/DDBJ databases">
        <title>Actinomadura sp. PM05-2 isolated from lichen.</title>
        <authorList>
            <person name="Somphong A."/>
            <person name="Phongsopitanun W."/>
            <person name="Tanasupawat S."/>
            <person name="Peongsungnone V."/>
        </authorList>
    </citation>
    <scope>NUCLEOTIDE SEQUENCE [LARGE SCALE GENOMIC DNA]</scope>
    <source>
        <strain evidence="3 4">PM05-2</strain>
    </source>
</reference>
<keyword evidence="4" id="KW-1185">Reference proteome</keyword>
<evidence type="ECO:0000256" key="1">
    <source>
        <dbReference type="SAM" id="MobiDB-lite"/>
    </source>
</evidence>
<dbReference type="RefSeq" id="WP_220167048.1">
    <property type="nucleotide sequence ID" value="NZ_JAIBOA010000009.1"/>
</dbReference>
<feature type="chain" id="PRO_5046386776" description="Glycoside hydrolase" evidence="2">
    <location>
        <begin position="32"/>
        <end position="95"/>
    </location>
</feature>
<comment type="caution">
    <text evidence="3">The sequence shown here is derived from an EMBL/GenBank/DDBJ whole genome shotgun (WGS) entry which is preliminary data.</text>
</comment>
<feature type="signal peptide" evidence="2">
    <location>
        <begin position="1"/>
        <end position="31"/>
    </location>
</feature>
<protein>
    <recommendedName>
        <fullName evidence="5">Glycoside hydrolase</fullName>
    </recommendedName>
</protein>
<evidence type="ECO:0000313" key="3">
    <source>
        <dbReference type="EMBL" id="MBW8483810.1"/>
    </source>
</evidence>
<evidence type="ECO:0000313" key="4">
    <source>
        <dbReference type="Proteomes" id="UP000774570"/>
    </source>
</evidence>
<dbReference type="Proteomes" id="UP000774570">
    <property type="component" value="Unassembled WGS sequence"/>
</dbReference>
<proteinExistence type="predicted"/>
<evidence type="ECO:0008006" key="5">
    <source>
        <dbReference type="Google" id="ProtNLM"/>
    </source>
</evidence>
<name>A0ABS7FV22_9ACTN</name>
<feature type="compositionally biased region" description="Low complexity" evidence="1">
    <location>
        <begin position="28"/>
        <end position="42"/>
    </location>
</feature>
<evidence type="ECO:0000256" key="2">
    <source>
        <dbReference type="SAM" id="SignalP"/>
    </source>
</evidence>
<feature type="region of interest" description="Disordered" evidence="1">
    <location>
        <begin position="28"/>
        <end position="62"/>
    </location>
</feature>
<keyword evidence="2" id="KW-0732">Signal</keyword>
<accession>A0ABS7FV22</accession>